<evidence type="ECO:0000313" key="7">
    <source>
        <dbReference type="EMBL" id="GGB61278.1"/>
    </source>
</evidence>
<dbReference type="Proteomes" id="UP000605148">
    <property type="component" value="Unassembled WGS sequence"/>
</dbReference>
<dbReference type="Pfam" id="PF00872">
    <property type="entry name" value="Transposase_mut"/>
    <property type="match status" value="1"/>
</dbReference>
<keyword evidence="8" id="KW-1185">Reference proteome</keyword>
<evidence type="ECO:0000256" key="6">
    <source>
        <dbReference type="SAM" id="MobiDB-lite"/>
    </source>
</evidence>
<reference evidence="7" key="1">
    <citation type="journal article" date="2014" name="Int. J. Syst. Evol. Microbiol.">
        <title>Complete genome sequence of Corynebacterium casei LMG S-19264T (=DSM 44701T), isolated from a smear-ripened cheese.</title>
        <authorList>
            <consortium name="US DOE Joint Genome Institute (JGI-PGF)"/>
            <person name="Walter F."/>
            <person name="Albersmeier A."/>
            <person name="Kalinowski J."/>
            <person name="Ruckert C."/>
        </authorList>
    </citation>
    <scope>NUCLEOTIDE SEQUENCE</scope>
    <source>
        <strain evidence="7">CGMCC 1.12426</strain>
    </source>
</reference>
<sequence>MRIRYEWNEGRQGTQRAGSYERDLHTKVGEVKLKTPKLRRQTPDRSPGQALRDGNHRALSMTRKQC</sequence>
<dbReference type="EMBL" id="BMFA01000014">
    <property type="protein sequence ID" value="GGB61278.1"/>
    <property type="molecule type" value="Genomic_DNA"/>
</dbReference>
<evidence type="ECO:0000256" key="1">
    <source>
        <dbReference type="ARBA" id="ARBA00002190"/>
    </source>
</evidence>
<dbReference type="GO" id="GO:0006313">
    <property type="term" value="P:DNA transposition"/>
    <property type="evidence" value="ECO:0007669"/>
    <property type="project" value="InterPro"/>
</dbReference>
<protein>
    <submittedName>
        <fullName evidence="7">Uncharacterized protein</fullName>
    </submittedName>
</protein>
<keyword evidence="5" id="KW-0233">DNA recombination</keyword>
<evidence type="ECO:0000256" key="5">
    <source>
        <dbReference type="ARBA" id="ARBA00023172"/>
    </source>
</evidence>
<proteinExistence type="inferred from homology"/>
<keyword evidence="4" id="KW-0238">DNA-binding</keyword>
<dbReference type="GO" id="GO:0003677">
    <property type="term" value="F:DNA binding"/>
    <property type="evidence" value="ECO:0007669"/>
    <property type="project" value="UniProtKB-KW"/>
</dbReference>
<evidence type="ECO:0000256" key="2">
    <source>
        <dbReference type="ARBA" id="ARBA00010961"/>
    </source>
</evidence>
<organism evidence="7 8">
    <name type="scientific">Roseibium aquae</name>
    <dbReference type="NCBI Taxonomy" id="1323746"/>
    <lineage>
        <taxon>Bacteria</taxon>
        <taxon>Pseudomonadati</taxon>
        <taxon>Pseudomonadota</taxon>
        <taxon>Alphaproteobacteria</taxon>
        <taxon>Hyphomicrobiales</taxon>
        <taxon>Stappiaceae</taxon>
        <taxon>Roseibium</taxon>
    </lineage>
</organism>
<dbReference type="InterPro" id="IPR001207">
    <property type="entry name" value="Transposase_mutator"/>
</dbReference>
<accession>A0A916X3D1</accession>
<dbReference type="AlphaFoldDB" id="A0A916X3D1"/>
<name>A0A916X3D1_9HYPH</name>
<evidence type="ECO:0000313" key="8">
    <source>
        <dbReference type="Proteomes" id="UP000605148"/>
    </source>
</evidence>
<keyword evidence="3" id="KW-0815">Transposition</keyword>
<comment type="function">
    <text evidence="1">Required for the transposition of the insertion element.</text>
</comment>
<gene>
    <name evidence="7" type="ORF">GCM10011316_36570</name>
</gene>
<comment type="caution">
    <text evidence="7">The sequence shown here is derived from an EMBL/GenBank/DDBJ whole genome shotgun (WGS) entry which is preliminary data.</text>
</comment>
<comment type="similarity">
    <text evidence="2">Belongs to the transposase mutator family.</text>
</comment>
<evidence type="ECO:0000256" key="4">
    <source>
        <dbReference type="ARBA" id="ARBA00023125"/>
    </source>
</evidence>
<feature type="region of interest" description="Disordered" evidence="6">
    <location>
        <begin position="1"/>
        <end position="23"/>
    </location>
</feature>
<reference evidence="7" key="2">
    <citation type="submission" date="2020-09" db="EMBL/GenBank/DDBJ databases">
        <authorList>
            <person name="Sun Q."/>
            <person name="Zhou Y."/>
        </authorList>
    </citation>
    <scope>NUCLEOTIDE SEQUENCE</scope>
    <source>
        <strain evidence="7">CGMCC 1.12426</strain>
    </source>
</reference>
<evidence type="ECO:0000256" key="3">
    <source>
        <dbReference type="ARBA" id="ARBA00022578"/>
    </source>
</evidence>
<dbReference type="GO" id="GO:0004803">
    <property type="term" value="F:transposase activity"/>
    <property type="evidence" value="ECO:0007669"/>
    <property type="project" value="InterPro"/>
</dbReference>
<feature type="region of interest" description="Disordered" evidence="6">
    <location>
        <begin position="37"/>
        <end position="66"/>
    </location>
</feature>